<feature type="transmembrane region" description="Helical" evidence="1">
    <location>
        <begin position="35"/>
        <end position="57"/>
    </location>
</feature>
<feature type="transmembrane region" description="Helical" evidence="1">
    <location>
        <begin position="12"/>
        <end position="29"/>
    </location>
</feature>
<reference evidence="2 3" key="1">
    <citation type="submission" date="2020-08" db="EMBL/GenBank/DDBJ databases">
        <title>Winogradskyella ouciana sp. nov., isolated from the hadal seawater of the Mariana Trench.</title>
        <authorList>
            <person name="He X."/>
        </authorList>
    </citation>
    <scope>NUCLEOTIDE SEQUENCE [LARGE SCALE GENOMIC DNA]</scope>
    <source>
        <strain evidence="2 3">KCTC 22026</strain>
    </source>
</reference>
<evidence type="ECO:0000256" key="1">
    <source>
        <dbReference type="SAM" id="Phobius"/>
    </source>
</evidence>
<evidence type="ECO:0000313" key="2">
    <source>
        <dbReference type="EMBL" id="MBC3847104.1"/>
    </source>
</evidence>
<name>A0ABR6Y2X6_9FLAO</name>
<keyword evidence="1" id="KW-1133">Transmembrane helix</keyword>
<protein>
    <submittedName>
        <fullName evidence="2">Uncharacterized protein</fullName>
    </submittedName>
</protein>
<keyword evidence="1" id="KW-0472">Membrane</keyword>
<gene>
    <name evidence="2" type="ORF">H6H04_11980</name>
</gene>
<keyword evidence="1" id="KW-0812">Transmembrane</keyword>
<proteinExistence type="predicted"/>
<sequence>MKLIPTSKNAIALYCVTGIAFGFFAAGLFKILDYFIVKASLFISTGILFVFAFNYALKNDTKKNRPEDTLQDDSH</sequence>
<dbReference type="EMBL" id="JACOME010000003">
    <property type="protein sequence ID" value="MBC3847104.1"/>
    <property type="molecule type" value="Genomic_DNA"/>
</dbReference>
<comment type="caution">
    <text evidence="2">The sequence shown here is derived from an EMBL/GenBank/DDBJ whole genome shotgun (WGS) entry which is preliminary data.</text>
</comment>
<keyword evidence="3" id="KW-1185">Reference proteome</keyword>
<accession>A0ABR6Y2X6</accession>
<evidence type="ECO:0000313" key="3">
    <source>
        <dbReference type="Proteomes" id="UP000607435"/>
    </source>
</evidence>
<dbReference type="RefSeq" id="WP_186846228.1">
    <property type="nucleotide sequence ID" value="NZ_JACOME010000003.1"/>
</dbReference>
<dbReference type="Proteomes" id="UP000607435">
    <property type="component" value="Unassembled WGS sequence"/>
</dbReference>
<organism evidence="2 3">
    <name type="scientific">Winogradskyella echinorum</name>
    <dbReference type="NCBI Taxonomy" id="538189"/>
    <lineage>
        <taxon>Bacteria</taxon>
        <taxon>Pseudomonadati</taxon>
        <taxon>Bacteroidota</taxon>
        <taxon>Flavobacteriia</taxon>
        <taxon>Flavobacteriales</taxon>
        <taxon>Flavobacteriaceae</taxon>
        <taxon>Winogradskyella</taxon>
    </lineage>
</organism>